<sequence>VNGKKKWLQNSTKTSFKLKLHRDKVYYLTVQASCNQTLSPESQEFTFTPYKDTKIGPPELSLAGCGNCIQINITLPEADSSSRIHDIQKFYGAQFIVYWRKHKEAQASFETQNKSFTLNNLENGTEYCVWVHMKIRLNNNTEPSSCYCIFTSTVERSRGPIVLGAAAALLILIFAVMTSMFCLYFSGFLKATLPRALVVALSQGYTLTPERTIPDQIFISSKMEKQMKRNNYTIPQPAIRGTNLEEDENEDEKEEKQGINIYMDRDLDLASAESSSQTSNDVTGNSTEAASRDFGNLTVEVLDKVFEAEIAQGMLDQDGAITEGPEVSVMSERCKTGVLGHITGEMKEKEMCESSGNVNLFSVTLAALASCEEEVEEQKNTRDSFTDFFKLSNREPVLLTDSKQTLSHTDSQTDDQTTTQEDFIATGYESRRADTLWLPKSL</sequence>
<proteinExistence type="predicted"/>
<comment type="caution">
    <text evidence="1">The sequence shown here is derived from an EMBL/GenBank/DDBJ whole genome shotgun (WGS) entry which is preliminary data.</text>
</comment>
<reference evidence="1" key="1">
    <citation type="submission" date="2022-04" db="EMBL/GenBank/DDBJ databases">
        <title>Jade perch genome.</title>
        <authorList>
            <person name="Chao B."/>
        </authorList>
    </citation>
    <scope>NUCLEOTIDE SEQUENCE</scope>
    <source>
        <strain evidence="1">CB-2022</strain>
    </source>
</reference>
<feature type="non-terminal residue" evidence="1">
    <location>
        <position position="1"/>
    </location>
</feature>
<evidence type="ECO:0000313" key="1">
    <source>
        <dbReference type="EMBL" id="KAI3356617.1"/>
    </source>
</evidence>
<protein>
    <submittedName>
        <fullName evidence="1">Uncharacterized protein</fullName>
    </submittedName>
</protein>
<dbReference type="Proteomes" id="UP000831701">
    <property type="component" value="Chromosome 20"/>
</dbReference>
<organism evidence="1 2">
    <name type="scientific">Scortum barcoo</name>
    <name type="common">barcoo grunter</name>
    <dbReference type="NCBI Taxonomy" id="214431"/>
    <lineage>
        <taxon>Eukaryota</taxon>
        <taxon>Metazoa</taxon>
        <taxon>Chordata</taxon>
        <taxon>Craniata</taxon>
        <taxon>Vertebrata</taxon>
        <taxon>Euteleostomi</taxon>
        <taxon>Actinopterygii</taxon>
        <taxon>Neopterygii</taxon>
        <taxon>Teleostei</taxon>
        <taxon>Neoteleostei</taxon>
        <taxon>Acanthomorphata</taxon>
        <taxon>Eupercaria</taxon>
        <taxon>Centrarchiformes</taxon>
        <taxon>Terapontoidei</taxon>
        <taxon>Terapontidae</taxon>
        <taxon>Scortum</taxon>
    </lineage>
</organism>
<accession>A0ACB8VP19</accession>
<gene>
    <name evidence="1" type="ORF">L3Q82_017827</name>
</gene>
<evidence type="ECO:0000313" key="2">
    <source>
        <dbReference type="Proteomes" id="UP000831701"/>
    </source>
</evidence>
<keyword evidence="2" id="KW-1185">Reference proteome</keyword>
<name>A0ACB8VP19_9TELE</name>
<dbReference type="EMBL" id="CM041550">
    <property type="protein sequence ID" value="KAI3356617.1"/>
    <property type="molecule type" value="Genomic_DNA"/>
</dbReference>